<evidence type="ECO:0000259" key="3">
    <source>
        <dbReference type="PROSITE" id="PS51186"/>
    </source>
</evidence>
<dbReference type="Gene3D" id="3.40.630.30">
    <property type="match status" value="1"/>
</dbReference>
<evidence type="ECO:0000256" key="1">
    <source>
        <dbReference type="ARBA" id="ARBA00022679"/>
    </source>
</evidence>
<keyword evidence="2 4" id="KW-0012">Acyltransferase</keyword>
<organism evidence="4 5">
    <name type="scientific">Alicyclobacillus macrosporangiidus</name>
    <dbReference type="NCBI Taxonomy" id="392015"/>
    <lineage>
        <taxon>Bacteria</taxon>
        <taxon>Bacillati</taxon>
        <taxon>Bacillota</taxon>
        <taxon>Bacilli</taxon>
        <taxon>Bacillales</taxon>
        <taxon>Alicyclobacillaceae</taxon>
        <taxon>Alicyclobacillus</taxon>
    </lineage>
</organism>
<protein>
    <submittedName>
        <fullName evidence="4">L-amino acid N-acyltransferase YncA</fullName>
    </submittedName>
</protein>
<reference evidence="5" key="1">
    <citation type="submission" date="2016-10" db="EMBL/GenBank/DDBJ databases">
        <authorList>
            <person name="Varghese N."/>
        </authorList>
    </citation>
    <scope>NUCLEOTIDE SEQUENCE [LARGE SCALE GENOMIC DNA]</scope>
    <source>
        <strain evidence="5">DSM 17980</strain>
    </source>
</reference>
<sequence length="183" mass="20337">MPAGYSIRRATVEDAAAVARVHVDSWRTTYRGIVPDTFLDGMSYADSEARLRRRLEQSSEKYAMFVAQDESGRIVGFADGGPIRKEDPDFDGELYAIYLLEAHQRRGLGRRLIRQVVGHLVQNGMHGMLIWALADNPACSFYAVMGGRPVRAGELEIGGVRFKEVGYGWSDLAGWLRAQGDVT</sequence>
<dbReference type="AlphaFoldDB" id="A0A1I7LAP0"/>
<name>A0A1I7LAP0_9BACL</name>
<evidence type="ECO:0000313" key="5">
    <source>
        <dbReference type="Proteomes" id="UP000183508"/>
    </source>
</evidence>
<dbReference type="EMBL" id="FPBV01000031">
    <property type="protein sequence ID" value="SFV06787.1"/>
    <property type="molecule type" value="Genomic_DNA"/>
</dbReference>
<dbReference type="STRING" id="392015.SAMN05421543_13117"/>
<dbReference type="GO" id="GO:0016747">
    <property type="term" value="F:acyltransferase activity, transferring groups other than amino-acyl groups"/>
    <property type="evidence" value="ECO:0007669"/>
    <property type="project" value="InterPro"/>
</dbReference>
<dbReference type="Pfam" id="PF08445">
    <property type="entry name" value="FR47"/>
    <property type="match status" value="1"/>
</dbReference>
<dbReference type="Proteomes" id="UP000183508">
    <property type="component" value="Unassembled WGS sequence"/>
</dbReference>
<keyword evidence="1 4" id="KW-0808">Transferase</keyword>
<dbReference type="PANTHER" id="PTHR43877:SF1">
    <property type="entry name" value="ACETYLTRANSFERASE"/>
    <property type="match status" value="1"/>
</dbReference>
<dbReference type="InterPro" id="IPR016181">
    <property type="entry name" value="Acyl_CoA_acyltransferase"/>
</dbReference>
<dbReference type="InterPro" id="IPR050832">
    <property type="entry name" value="Bact_Acetyltransf"/>
</dbReference>
<evidence type="ECO:0000313" key="4">
    <source>
        <dbReference type="EMBL" id="SFV06787.1"/>
    </source>
</evidence>
<accession>A0A1I7LAP0</accession>
<dbReference type="RefSeq" id="WP_074956362.1">
    <property type="nucleotide sequence ID" value="NZ_FPBV01000031.1"/>
</dbReference>
<dbReference type="SUPFAM" id="SSF55729">
    <property type="entry name" value="Acyl-CoA N-acyltransferases (Nat)"/>
    <property type="match status" value="1"/>
</dbReference>
<proteinExistence type="predicted"/>
<dbReference type="InterPro" id="IPR013653">
    <property type="entry name" value="GCN5-like_dom"/>
</dbReference>
<dbReference type="InterPro" id="IPR000182">
    <property type="entry name" value="GNAT_dom"/>
</dbReference>
<dbReference type="OrthoDB" id="5292888at2"/>
<feature type="domain" description="N-acetyltransferase" evidence="3">
    <location>
        <begin position="5"/>
        <end position="174"/>
    </location>
</feature>
<evidence type="ECO:0000256" key="2">
    <source>
        <dbReference type="ARBA" id="ARBA00023315"/>
    </source>
</evidence>
<dbReference type="PANTHER" id="PTHR43877">
    <property type="entry name" value="AMINOALKYLPHOSPHONATE N-ACETYLTRANSFERASE-RELATED-RELATED"/>
    <property type="match status" value="1"/>
</dbReference>
<keyword evidence="5" id="KW-1185">Reference proteome</keyword>
<gene>
    <name evidence="4" type="ORF">SAMN05421543_13117</name>
</gene>
<dbReference type="PROSITE" id="PS51186">
    <property type="entry name" value="GNAT"/>
    <property type="match status" value="1"/>
</dbReference>